<protein>
    <recommendedName>
        <fullName evidence="4">RAP domain-containing protein</fullName>
    </recommendedName>
</protein>
<dbReference type="OrthoDB" id="533178at2759"/>
<proteinExistence type="predicted"/>
<keyword evidence="3" id="KW-1185">Reference proteome</keyword>
<dbReference type="InterPro" id="IPR050870">
    <property type="entry name" value="FAST_kinase"/>
</dbReference>
<evidence type="ECO:0000313" key="2">
    <source>
        <dbReference type="EMBL" id="GAX72613.1"/>
    </source>
</evidence>
<sequence length="1315" mass="142984">MISVQLPAARKCYKISERHRAVLKEASRCHSSPLQVHRPPSVQHSGAKQRLLSRRRASTFDLPTSPDMHWNALPRRPLNSAPVDSPLLNKYIKQCRTWQDMYELIQRHGSCFNFVHVAAAVTHLSQLKSRAEEAAALADRSARKSMLSSSTALTEAQRNAWPQLNPLHSPNILGPRHNHVSAALPDTTWSEHAGTFITEQLQVSTGPPSFPLLMQSLLNMVQDHMQQFGARQATNTLWALANLHDPALESASPTTYPLKCKTLAADMLPLTRVLLPWCEPQHLSNTIWAVATLGLDADDMWLEEFLVYSQRSLQGFEPQHLSNTLWALARLGIAPDDEWMREYLVHLDRSTPILSPLDVSHVLYSLASLGFEPEQAQTPLFEALQRRLLHVPIQSTSDKGFATTTPASRNKVGRAKASPQAISNSLWALATMSILPSKSWMSEVFDLVDARLNDFEPQALSSLMWSAATLGQPLPTSLTLKLFRETAPYLKTFPPRSLSNIIWALATSQQSSDTATSPSASSQAWMDAFLDAFQSQIHFMSDQAVSNTMWALTKLKVPVQPSLATLVVQHIHALDSREDGSTFRQEVGGGTGAEAGMSAQALSNCLWGLAKTGSLRLGEETTQVLINMVRKRLVNHMTAGSCGAGVTATSAKGKECFPGCTGFPHNALFKPVELASIWYSFAKLRIRPDPDMQALMLQATLAQVQQVGKGAVSQEGGASLVTRGAVSQVGGASLVTKAYLGPQDLANIAWALSSLELNPNPEWLIGFWTACCRQLSTFNTKDLAQLAYALPKIGWHAGQGGPWQALKLKMQQEAATRTSAAAVRTDAQVLPECRQAPAPSESVKLSKPSTWRSRKLFGEAEKVTTSAPKAVSTALRTAPQGFGWVVTKAGRSSARESGVKADAASVSTSNSAAAATAAAAAAPAPLPGLNLLLAEVARDLPRCSSQDIANLSWGLAQMGLNPPQGWLNMLSEVLIRRVDELEGRHVTTSVWALGKMGFNAKPRSLIQIEGSLYRRMPALKPRELAACAWAFAAMKYTPDLEWLDAFAAQCMLIAAEFTQQDWGVVVWSLASIAEAEQDAVIYLEDLFISPALEAQIHKFTPSTLAMLTVACGVLGTKSSRLMGRLLTAARPHMHVFKAQELSALVCTAARLQYAPDEAFVSSWLSTFESRMITMSGSIIAACGWALATIGVKPSPSWMQTYARVLAWRLDTLSAAEVSMVTWALGEWVPVLSTELVRQLGTRVGSCRMTYNKDVRRNLTWSMMKLKTKSKACAAKSGAGMKAGSEAASLKKADSVIMLEGGINLGVNAELDEVAL</sequence>
<dbReference type="GO" id="GO:0035770">
    <property type="term" value="C:ribonucleoprotein granule"/>
    <property type="evidence" value="ECO:0007669"/>
    <property type="project" value="TreeGrafter"/>
</dbReference>
<evidence type="ECO:0000313" key="3">
    <source>
        <dbReference type="Proteomes" id="UP000232323"/>
    </source>
</evidence>
<feature type="region of interest" description="Disordered" evidence="1">
    <location>
        <begin position="30"/>
        <end position="51"/>
    </location>
</feature>
<dbReference type="GO" id="GO:0000963">
    <property type="term" value="P:mitochondrial RNA processing"/>
    <property type="evidence" value="ECO:0007669"/>
    <property type="project" value="TreeGrafter"/>
</dbReference>
<dbReference type="PANTHER" id="PTHR21228">
    <property type="entry name" value="FAST LEU-RICH DOMAIN-CONTAINING"/>
    <property type="match status" value="1"/>
</dbReference>
<dbReference type="Proteomes" id="UP000232323">
    <property type="component" value="Unassembled WGS sequence"/>
</dbReference>
<gene>
    <name evidence="2" type="ORF">CEUSTIGMA_g69.t1</name>
</gene>
<comment type="caution">
    <text evidence="2">The sequence shown here is derived from an EMBL/GenBank/DDBJ whole genome shotgun (WGS) entry which is preliminary data.</text>
</comment>
<reference evidence="2 3" key="1">
    <citation type="submission" date="2017-08" db="EMBL/GenBank/DDBJ databases">
        <title>Acidophilic green algal genome provides insights into adaptation to an acidic environment.</title>
        <authorList>
            <person name="Hirooka S."/>
            <person name="Hirose Y."/>
            <person name="Kanesaki Y."/>
            <person name="Higuchi S."/>
            <person name="Fujiwara T."/>
            <person name="Onuma R."/>
            <person name="Era A."/>
            <person name="Ohbayashi R."/>
            <person name="Uzuka A."/>
            <person name="Nozaki H."/>
            <person name="Yoshikawa H."/>
            <person name="Miyagishima S.Y."/>
        </authorList>
    </citation>
    <scope>NUCLEOTIDE SEQUENCE [LARGE SCALE GENOMIC DNA]</scope>
    <source>
        <strain evidence="2 3">NIES-2499</strain>
    </source>
</reference>
<name>A0A250WP64_9CHLO</name>
<dbReference type="EMBL" id="BEGY01000001">
    <property type="protein sequence ID" value="GAX72613.1"/>
    <property type="molecule type" value="Genomic_DNA"/>
</dbReference>
<dbReference type="GO" id="GO:0005759">
    <property type="term" value="C:mitochondrial matrix"/>
    <property type="evidence" value="ECO:0007669"/>
    <property type="project" value="TreeGrafter"/>
</dbReference>
<evidence type="ECO:0008006" key="4">
    <source>
        <dbReference type="Google" id="ProtNLM"/>
    </source>
</evidence>
<dbReference type="PANTHER" id="PTHR21228:SF40">
    <property type="entry name" value="LD45607P"/>
    <property type="match status" value="1"/>
</dbReference>
<organism evidence="2 3">
    <name type="scientific">Chlamydomonas eustigma</name>
    <dbReference type="NCBI Taxonomy" id="1157962"/>
    <lineage>
        <taxon>Eukaryota</taxon>
        <taxon>Viridiplantae</taxon>
        <taxon>Chlorophyta</taxon>
        <taxon>core chlorophytes</taxon>
        <taxon>Chlorophyceae</taxon>
        <taxon>CS clade</taxon>
        <taxon>Chlamydomonadales</taxon>
        <taxon>Chlamydomonadaceae</taxon>
        <taxon>Chlamydomonas</taxon>
    </lineage>
</organism>
<dbReference type="GO" id="GO:0044528">
    <property type="term" value="P:regulation of mitochondrial mRNA stability"/>
    <property type="evidence" value="ECO:0007669"/>
    <property type="project" value="TreeGrafter"/>
</dbReference>
<accession>A0A250WP64</accession>
<evidence type="ECO:0000256" key="1">
    <source>
        <dbReference type="SAM" id="MobiDB-lite"/>
    </source>
</evidence>
<dbReference type="GO" id="GO:0003723">
    <property type="term" value="F:RNA binding"/>
    <property type="evidence" value="ECO:0007669"/>
    <property type="project" value="TreeGrafter"/>
</dbReference>